<reference evidence="2" key="1">
    <citation type="submission" date="2020-05" db="EMBL/GenBank/DDBJ databases">
        <authorList>
            <person name="Chiriac C."/>
            <person name="Salcher M."/>
            <person name="Ghai R."/>
            <person name="Kavagutti S V."/>
        </authorList>
    </citation>
    <scope>NUCLEOTIDE SEQUENCE</scope>
</reference>
<proteinExistence type="predicted"/>
<name>A0A6J6BZJ4_9ZZZZ</name>
<dbReference type="SUPFAM" id="SSF51161">
    <property type="entry name" value="Trimeric LpxA-like enzymes"/>
    <property type="match status" value="1"/>
</dbReference>
<dbReference type="AlphaFoldDB" id="A0A6J6BZJ4"/>
<protein>
    <submittedName>
        <fullName evidence="2">Unannotated protein</fullName>
    </submittedName>
</protein>
<dbReference type="InterPro" id="IPR018357">
    <property type="entry name" value="Hexapep_transf_CS"/>
</dbReference>
<keyword evidence="1" id="KW-0808">Transferase</keyword>
<accession>A0A6J6BZJ4</accession>
<organism evidence="2">
    <name type="scientific">freshwater metagenome</name>
    <dbReference type="NCBI Taxonomy" id="449393"/>
    <lineage>
        <taxon>unclassified sequences</taxon>
        <taxon>metagenomes</taxon>
        <taxon>ecological metagenomes</taxon>
    </lineage>
</organism>
<dbReference type="PANTHER" id="PTHR43300">
    <property type="entry name" value="ACETYLTRANSFERASE"/>
    <property type="match status" value="1"/>
</dbReference>
<dbReference type="InterPro" id="IPR001451">
    <property type="entry name" value="Hexapep"/>
</dbReference>
<dbReference type="InterPro" id="IPR011004">
    <property type="entry name" value="Trimer_LpxA-like_sf"/>
</dbReference>
<sequence length="208" mass="21741">MVDKKKVIFFGVQSATLGDFSEIAMRLQISPIYIDNLAEDLGRAPSDSISVKDLEDFHLKLPVVISIVTPAHRLSAMNHAINLGFTDFPAFISPNADIAANAIIEPGVFVNNSAIIGHSTKLAKNSVVNRGANIGHDVEIGEFTHVAPSACILGFSKIGKSVLVGANSTILNNLNIGDGAIIGAGAVVIHDVASGETVVGNPARPIAR</sequence>
<dbReference type="Pfam" id="PF00132">
    <property type="entry name" value="Hexapep"/>
    <property type="match status" value="1"/>
</dbReference>
<gene>
    <name evidence="2" type="ORF">UFOPK1425_00748</name>
</gene>
<dbReference type="PANTHER" id="PTHR43300:SF7">
    <property type="entry name" value="UDP-N-ACETYLBACILLOSAMINE N-ACETYLTRANSFERASE"/>
    <property type="match status" value="1"/>
</dbReference>
<dbReference type="Gene3D" id="2.160.10.10">
    <property type="entry name" value="Hexapeptide repeat proteins"/>
    <property type="match status" value="1"/>
</dbReference>
<dbReference type="EMBL" id="CAEZSJ010000131">
    <property type="protein sequence ID" value="CAB4544561.1"/>
    <property type="molecule type" value="Genomic_DNA"/>
</dbReference>
<dbReference type="InterPro" id="IPR050179">
    <property type="entry name" value="Trans_hexapeptide_repeat"/>
</dbReference>
<dbReference type="GO" id="GO:0016740">
    <property type="term" value="F:transferase activity"/>
    <property type="evidence" value="ECO:0007669"/>
    <property type="project" value="UniProtKB-KW"/>
</dbReference>
<evidence type="ECO:0000256" key="1">
    <source>
        <dbReference type="ARBA" id="ARBA00022679"/>
    </source>
</evidence>
<evidence type="ECO:0000313" key="2">
    <source>
        <dbReference type="EMBL" id="CAB4544561.1"/>
    </source>
</evidence>
<dbReference type="PROSITE" id="PS00101">
    <property type="entry name" value="HEXAPEP_TRANSFERASES"/>
    <property type="match status" value="1"/>
</dbReference>